<name>A0A914IC89_GLORO</name>
<evidence type="ECO:0000256" key="1">
    <source>
        <dbReference type="SAM" id="SignalP"/>
    </source>
</evidence>
<protein>
    <submittedName>
        <fullName evidence="3">Uncharacterized protein</fullName>
    </submittedName>
</protein>
<dbReference type="WBParaSite" id="Gr19_v10_g9279.t1">
    <property type="protein sequence ID" value="Gr19_v10_g9279.t1"/>
    <property type="gene ID" value="Gr19_v10_g9279"/>
</dbReference>
<keyword evidence="1" id="KW-0732">Signal</keyword>
<evidence type="ECO:0000313" key="3">
    <source>
        <dbReference type="WBParaSite" id="Gr19_v10_g9279.t1"/>
    </source>
</evidence>
<evidence type="ECO:0000313" key="2">
    <source>
        <dbReference type="Proteomes" id="UP000887572"/>
    </source>
</evidence>
<feature type="signal peptide" evidence="1">
    <location>
        <begin position="1"/>
        <end position="22"/>
    </location>
</feature>
<keyword evidence="2" id="KW-1185">Reference proteome</keyword>
<sequence>MMMFNLITVFFLLFTAFRQVESYVLKTTPCCMPCTKDYWACHMNCVLKDEGNIVCEPNCRADFLSDCAKAKCGTPCRRPLIDPKDE</sequence>
<reference evidence="3" key="1">
    <citation type="submission" date="2022-11" db="UniProtKB">
        <authorList>
            <consortium name="WormBaseParasite"/>
        </authorList>
    </citation>
    <scope>IDENTIFICATION</scope>
</reference>
<dbReference type="Proteomes" id="UP000887572">
    <property type="component" value="Unplaced"/>
</dbReference>
<proteinExistence type="predicted"/>
<dbReference type="AlphaFoldDB" id="A0A914IC89"/>
<organism evidence="2 3">
    <name type="scientific">Globodera rostochiensis</name>
    <name type="common">Golden nematode worm</name>
    <name type="synonym">Heterodera rostochiensis</name>
    <dbReference type="NCBI Taxonomy" id="31243"/>
    <lineage>
        <taxon>Eukaryota</taxon>
        <taxon>Metazoa</taxon>
        <taxon>Ecdysozoa</taxon>
        <taxon>Nematoda</taxon>
        <taxon>Chromadorea</taxon>
        <taxon>Rhabditida</taxon>
        <taxon>Tylenchina</taxon>
        <taxon>Tylenchomorpha</taxon>
        <taxon>Tylenchoidea</taxon>
        <taxon>Heteroderidae</taxon>
        <taxon>Heteroderinae</taxon>
        <taxon>Globodera</taxon>
    </lineage>
</organism>
<accession>A0A914IC89</accession>
<feature type="chain" id="PRO_5038068750" evidence="1">
    <location>
        <begin position="23"/>
        <end position="86"/>
    </location>
</feature>